<dbReference type="RefSeq" id="WP_109967088.1">
    <property type="nucleotide sequence ID" value="NZ_CP176093.1"/>
</dbReference>
<evidence type="ECO:0000256" key="10">
    <source>
        <dbReference type="RuleBase" id="RU364103"/>
    </source>
</evidence>
<gene>
    <name evidence="12" type="ORF">DK846_01165</name>
</gene>
<evidence type="ECO:0000256" key="1">
    <source>
        <dbReference type="ARBA" id="ARBA00004202"/>
    </source>
</evidence>
<dbReference type="Gene3D" id="3.40.50.300">
    <property type="entry name" value="P-loop containing nucleotide triphosphate hydrolases"/>
    <property type="match status" value="1"/>
</dbReference>
<dbReference type="PANTHER" id="PTHR43553:SF24">
    <property type="entry name" value="ENERGY-COUPLING FACTOR TRANSPORTER ATP-BINDING PROTEIN ECFA1"/>
    <property type="match status" value="1"/>
</dbReference>
<dbReference type="InterPro" id="IPR015856">
    <property type="entry name" value="ABC_transpr_CbiO/EcfA_su"/>
</dbReference>
<keyword evidence="8 10" id="KW-0472">Membrane</keyword>
<dbReference type="PROSITE" id="PS00211">
    <property type="entry name" value="ABC_TRANSPORTER_1"/>
    <property type="match status" value="1"/>
</dbReference>
<dbReference type="NCBIfam" id="TIGR01166">
    <property type="entry name" value="cbiO"/>
    <property type="match status" value="1"/>
</dbReference>
<evidence type="ECO:0000256" key="5">
    <source>
        <dbReference type="ARBA" id="ARBA00022741"/>
    </source>
</evidence>
<dbReference type="GO" id="GO:0042626">
    <property type="term" value="F:ATPase-coupled transmembrane transporter activity"/>
    <property type="evidence" value="ECO:0007669"/>
    <property type="project" value="TreeGrafter"/>
</dbReference>
<sequence>MNILETRAITYEYRGGITALHNVSVTVPRNGCVALLGSNGAGKSTLMKHFNGIITAKSGEVLVDGERVSKENLRVVRQKIGMVFQNPDDQIFAPTVWEDIAFGPTNLGLSPEAIQERVHQSLQLLEVEHLADRPPHHLSGGEKKRVAIAGILAMNPDILVLDEPTSGLDPVGIRELVGLLRRLVQTRQISLMFSTHHVDLVPDLARYVYVMHAGEVIGQGTVEEIFADVSLLSRARLDVPILTRLVTSLQNRGVPIKAGYRFEDVEQALYSLISDKPEMR</sequence>
<dbReference type="Proteomes" id="UP000245657">
    <property type="component" value="Unassembled WGS sequence"/>
</dbReference>
<evidence type="ECO:0000256" key="2">
    <source>
        <dbReference type="ARBA" id="ARBA00005417"/>
    </source>
</evidence>
<dbReference type="InterPro" id="IPR003439">
    <property type="entry name" value="ABC_transporter-like_ATP-bd"/>
</dbReference>
<feature type="domain" description="ABC transporter" evidence="11">
    <location>
        <begin position="4"/>
        <end position="238"/>
    </location>
</feature>
<keyword evidence="13" id="KW-1185">Reference proteome</keyword>
<comment type="function">
    <text evidence="9">Probably part of an ABC transporter complex. Responsible for energy coupling to the transport system.</text>
</comment>
<dbReference type="PANTHER" id="PTHR43553">
    <property type="entry name" value="HEAVY METAL TRANSPORTER"/>
    <property type="match status" value="1"/>
</dbReference>
<comment type="function">
    <text evidence="10">Part of an ABC transporter complex. Responsible for energy coupling to the transport system.</text>
</comment>
<comment type="caution">
    <text evidence="12">The sequence shown here is derived from an EMBL/GenBank/DDBJ whole genome shotgun (WGS) entry which is preliminary data.</text>
</comment>
<dbReference type="GO" id="GO:0016887">
    <property type="term" value="F:ATP hydrolysis activity"/>
    <property type="evidence" value="ECO:0007669"/>
    <property type="project" value="InterPro"/>
</dbReference>
<dbReference type="InterPro" id="IPR003593">
    <property type="entry name" value="AAA+_ATPase"/>
</dbReference>
<dbReference type="SUPFAM" id="SSF52540">
    <property type="entry name" value="P-loop containing nucleoside triphosphate hydrolases"/>
    <property type="match status" value="1"/>
</dbReference>
<dbReference type="InterPro" id="IPR005876">
    <property type="entry name" value="Co_trans_ATP-bd"/>
</dbReference>
<dbReference type="GO" id="GO:0043190">
    <property type="term" value="C:ATP-binding cassette (ABC) transporter complex"/>
    <property type="evidence" value="ECO:0007669"/>
    <property type="project" value="TreeGrafter"/>
</dbReference>
<dbReference type="FunFam" id="3.40.50.300:FF:000224">
    <property type="entry name" value="Energy-coupling factor transporter ATP-binding protein EcfA"/>
    <property type="match status" value="1"/>
</dbReference>
<dbReference type="Pfam" id="PF00005">
    <property type="entry name" value="ABC_tran"/>
    <property type="match status" value="1"/>
</dbReference>
<accession>A0A2V2NBF6</accession>
<organism evidence="12 13">
    <name type="scientific">Methanospirillum lacunae</name>
    <dbReference type="NCBI Taxonomy" id="668570"/>
    <lineage>
        <taxon>Archaea</taxon>
        <taxon>Methanobacteriati</taxon>
        <taxon>Methanobacteriota</taxon>
        <taxon>Stenosarchaea group</taxon>
        <taxon>Methanomicrobia</taxon>
        <taxon>Methanomicrobiales</taxon>
        <taxon>Methanospirillaceae</taxon>
        <taxon>Methanospirillum</taxon>
    </lineage>
</organism>
<keyword evidence="6 10" id="KW-0067">ATP-binding</keyword>
<keyword evidence="5 10" id="KW-0547">Nucleotide-binding</keyword>
<dbReference type="PROSITE" id="PS50893">
    <property type="entry name" value="ABC_TRANSPORTER_2"/>
    <property type="match status" value="1"/>
</dbReference>
<evidence type="ECO:0000256" key="9">
    <source>
        <dbReference type="ARBA" id="ARBA00025157"/>
    </source>
</evidence>
<evidence type="ECO:0000256" key="8">
    <source>
        <dbReference type="ARBA" id="ARBA00023136"/>
    </source>
</evidence>
<name>A0A2V2NBF6_9EURY</name>
<dbReference type="GO" id="GO:0005524">
    <property type="term" value="F:ATP binding"/>
    <property type="evidence" value="ECO:0007669"/>
    <property type="project" value="UniProtKB-UniRule"/>
</dbReference>
<evidence type="ECO:0000256" key="4">
    <source>
        <dbReference type="ARBA" id="ARBA00022475"/>
    </source>
</evidence>
<comment type="similarity">
    <text evidence="2 10">Belongs to the ABC transporter superfamily.</text>
</comment>
<dbReference type="GO" id="GO:0006824">
    <property type="term" value="P:cobalt ion transport"/>
    <property type="evidence" value="ECO:0007669"/>
    <property type="project" value="InterPro"/>
</dbReference>
<evidence type="ECO:0000256" key="6">
    <source>
        <dbReference type="ARBA" id="ARBA00022840"/>
    </source>
</evidence>
<dbReference type="SMART" id="SM00382">
    <property type="entry name" value="AAA"/>
    <property type="match status" value="1"/>
</dbReference>
<dbReference type="AlphaFoldDB" id="A0A2V2NBF6"/>
<dbReference type="InterPro" id="IPR027417">
    <property type="entry name" value="P-loop_NTPase"/>
</dbReference>
<keyword evidence="3 10" id="KW-0813">Transport</keyword>
<protein>
    <recommendedName>
        <fullName evidence="10">ABC transporter ATP-binding protein</fullName>
    </recommendedName>
</protein>
<comment type="subcellular location">
    <subcellularLocation>
        <location evidence="1 10">Cell membrane</location>
        <topology evidence="1 10">Peripheral membrane protein</topology>
    </subcellularLocation>
</comment>
<proteinExistence type="inferred from homology"/>
<dbReference type="InterPro" id="IPR050095">
    <property type="entry name" value="ECF_ABC_transporter_ATP-bd"/>
</dbReference>
<dbReference type="GeneID" id="97549137"/>
<evidence type="ECO:0000313" key="13">
    <source>
        <dbReference type="Proteomes" id="UP000245657"/>
    </source>
</evidence>
<keyword evidence="7" id="KW-1278">Translocase</keyword>
<reference evidence="12 13" key="1">
    <citation type="submission" date="2018-05" db="EMBL/GenBank/DDBJ databases">
        <title>Draft genome of Methanospirillum lacunae Ki8-1.</title>
        <authorList>
            <person name="Dueholm M.S."/>
            <person name="Nielsen P.H."/>
            <person name="Bakmann L.F."/>
            <person name="Otzen D.E."/>
        </authorList>
    </citation>
    <scope>NUCLEOTIDE SEQUENCE [LARGE SCALE GENOMIC DNA]</scope>
    <source>
        <strain evidence="12 13">Ki8-1</strain>
    </source>
</reference>
<dbReference type="EMBL" id="QGMY01000002">
    <property type="protein sequence ID" value="PWR73808.1"/>
    <property type="molecule type" value="Genomic_DNA"/>
</dbReference>
<evidence type="ECO:0000313" key="12">
    <source>
        <dbReference type="EMBL" id="PWR73808.1"/>
    </source>
</evidence>
<evidence type="ECO:0000259" key="11">
    <source>
        <dbReference type="PROSITE" id="PS50893"/>
    </source>
</evidence>
<dbReference type="OrthoDB" id="18209at2157"/>
<dbReference type="CDD" id="cd03225">
    <property type="entry name" value="ABC_cobalt_CbiO_domain1"/>
    <property type="match status" value="1"/>
</dbReference>
<evidence type="ECO:0000256" key="7">
    <source>
        <dbReference type="ARBA" id="ARBA00022967"/>
    </source>
</evidence>
<keyword evidence="4 10" id="KW-1003">Cell membrane</keyword>
<evidence type="ECO:0000256" key="3">
    <source>
        <dbReference type="ARBA" id="ARBA00022448"/>
    </source>
</evidence>
<dbReference type="InterPro" id="IPR017871">
    <property type="entry name" value="ABC_transporter-like_CS"/>
</dbReference>